<dbReference type="Gene3D" id="2.60.120.10">
    <property type="entry name" value="Jelly Rolls"/>
    <property type="match status" value="1"/>
</dbReference>
<dbReference type="InterPro" id="IPR006375">
    <property type="entry name" value="Man1P_GuaTrfase/Man6P_Isoase"/>
</dbReference>
<dbReference type="GO" id="GO:0005525">
    <property type="term" value="F:GTP binding"/>
    <property type="evidence" value="ECO:0007669"/>
    <property type="project" value="UniProtKB-KW"/>
</dbReference>
<keyword evidence="3 12" id="KW-0808">Transferase</keyword>
<feature type="domain" description="Nucleotidyl transferase" evidence="9">
    <location>
        <begin position="14"/>
        <end position="295"/>
    </location>
</feature>
<evidence type="ECO:0000256" key="7">
    <source>
        <dbReference type="ARBA" id="ARBA00047343"/>
    </source>
</evidence>
<evidence type="ECO:0000256" key="8">
    <source>
        <dbReference type="RuleBase" id="RU004190"/>
    </source>
</evidence>
<dbReference type="InterPro" id="IPR029044">
    <property type="entry name" value="Nucleotide-diphossugar_trans"/>
</dbReference>
<dbReference type="SUPFAM" id="SSF51182">
    <property type="entry name" value="RmlC-like cupins"/>
    <property type="match status" value="1"/>
</dbReference>
<dbReference type="InterPro" id="IPR001538">
    <property type="entry name" value="Man6P_isomerase-2_C"/>
</dbReference>
<dbReference type="PANTHER" id="PTHR46390">
    <property type="entry name" value="MANNOSE-1-PHOSPHATE GUANYLYLTRANSFERASE"/>
    <property type="match status" value="1"/>
</dbReference>
<evidence type="ECO:0000313" key="12">
    <source>
        <dbReference type="EMBL" id="ARO14228.1"/>
    </source>
</evidence>
<dbReference type="NCBIfam" id="TIGR01479">
    <property type="entry name" value="GMP_PMI"/>
    <property type="match status" value="1"/>
</dbReference>
<name>A0A1W6NYA8_9RHOB</name>
<dbReference type="SUPFAM" id="SSF53448">
    <property type="entry name" value="Nucleotide-diphospho-sugar transferases"/>
    <property type="match status" value="1"/>
</dbReference>
<dbReference type="InterPro" id="IPR014710">
    <property type="entry name" value="RmlC-like_jellyroll"/>
</dbReference>
<dbReference type="InterPro" id="IPR049577">
    <property type="entry name" value="GMPP_N"/>
</dbReference>
<comment type="similarity">
    <text evidence="1 8">Belongs to the mannose-6-phosphate isomerase type 2 family.</text>
</comment>
<dbReference type="Pfam" id="PF22640">
    <property type="entry name" value="ManC_GMP_beta-helix"/>
    <property type="match status" value="1"/>
</dbReference>
<gene>
    <name evidence="12" type="primary">algA</name>
    <name evidence="12" type="ORF">BVG79_00876</name>
</gene>
<evidence type="ECO:0000259" key="9">
    <source>
        <dbReference type="Pfam" id="PF00483"/>
    </source>
</evidence>
<sequence length="488" mass="51715">MAVVNMAAQPRVTPVILAGGSGTRLWPVSRRNFPKQFVPFSGEHTLFQQAALRFAPSDSQLFAPPVVVTADAFRFVVGEQLAGVGLSPTAILVEPMPRNTAPAVVAAALHLCAEDPDTLMLIAPSDHAIADAAAFHAAILRGMSAAESGQIVTFGICPDRPETGYGYLQLAHSPGAGGGPVPLAGFIEKPDAATAAALLAGGRHLWNAGLFMARADTFVAAFAAHAPECLNAVRAALLRGRADLGFLRLDADSFAAAPAISVDYAVMEHARNLVAVPFDGGWSDLGDWDAVWRAAGRGSTDGVVKRGPVTQIDCQNSLLHASDAGQVLVGIGLQDMIAVATPDAILVAPKARAQDVRRAVEVLKFTEAPQAETPRRMARPWGAAEVLTAGPGFRVNRLHINPRSALSLQSHQHRAEHWVVVAGSARVTLDGEQRSLIPNQSAYVPPHMLHRIENITTEPLEVIEVQSGSLIDDADVMRFEDPYARHVG</sequence>
<evidence type="ECO:0000256" key="2">
    <source>
        <dbReference type="ARBA" id="ARBA00012387"/>
    </source>
</evidence>
<evidence type="ECO:0000256" key="3">
    <source>
        <dbReference type="ARBA" id="ARBA00022679"/>
    </source>
</evidence>
<dbReference type="Pfam" id="PF01050">
    <property type="entry name" value="MannoseP_isomer"/>
    <property type="match status" value="1"/>
</dbReference>
<keyword evidence="5" id="KW-0547">Nucleotide-binding</keyword>
<dbReference type="GO" id="GO:0016853">
    <property type="term" value="F:isomerase activity"/>
    <property type="evidence" value="ECO:0007669"/>
    <property type="project" value="UniProtKB-KW"/>
</dbReference>
<dbReference type="CDD" id="cd02213">
    <property type="entry name" value="cupin_PMI_typeII_C"/>
    <property type="match status" value="1"/>
</dbReference>
<evidence type="ECO:0000256" key="6">
    <source>
        <dbReference type="ARBA" id="ARBA00023134"/>
    </source>
</evidence>
<keyword evidence="13" id="KW-1185">Reference proteome</keyword>
<evidence type="ECO:0000256" key="5">
    <source>
        <dbReference type="ARBA" id="ARBA00022741"/>
    </source>
</evidence>
<dbReference type="InterPro" id="IPR005835">
    <property type="entry name" value="NTP_transferase_dom"/>
</dbReference>
<dbReference type="KEGG" id="kro:BVG79_00876"/>
<evidence type="ECO:0000259" key="10">
    <source>
        <dbReference type="Pfam" id="PF01050"/>
    </source>
</evidence>
<dbReference type="AlphaFoldDB" id="A0A1W6NYA8"/>
<dbReference type="GO" id="GO:0000271">
    <property type="term" value="P:polysaccharide biosynthetic process"/>
    <property type="evidence" value="ECO:0007669"/>
    <property type="project" value="InterPro"/>
</dbReference>
<dbReference type="GO" id="GO:0004475">
    <property type="term" value="F:mannose-1-phosphate guanylyltransferase (GTP) activity"/>
    <property type="evidence" value="ECO:0007669"/>
    <property type="project" value="UniProtKB-EC"/>
</dbReference>
<dbReference type="Pfam" id="PF00483">
    <property type="entry name" value="NTP_transferase"/>
    <property type="match status" value="1"/>
</dbReference>
<dbReference type="EMBL" id="CP019937">
    <property type="protein sequence ID" value="ARO14228.1"/>
    <property type="molecule type" value="Genomic_DNA"/>
</dbReference>
<dbReference type="PANTHER" id="PTHR46390:SF1">
    <property type="entry name" value="MANNOSE-1-PHOSPHATE GUANYLYLTRANSFERASE"/>
    <property type="match status" value="1"/>
</dbReference>
<keyword evidence="6" id="KW-0342">GTP-binding</keyword>
<dbReference type="InterPro" id="IPR011051">
    <property type="entry name" value="RmlC_Cupin_sf"/>
</dbReference>
<dbReference type="InterPro" id="IPR054566">
    <property type="entry name" value="ManC/GMP-like_b-helix"/>
</dbReference>
<proteinExistence type="inferred from homology"/>
<dbReference type="GO" id="GO:0009298">
    <property type="term" value="P:GDP-mannose biosynthetic process"/>
    <property type="evidence" value="ECO:0007669"/>
    <property type="project" value="TreeGrafter"/>
</dbReference>
<dbReference type="InterPro" id="IPR051161">
    <property type="entry name" value="Mannose-6P_isomerase_type2"/>
</dbReference>
<reference evidence="12 13" key="1">
    <citation type="submission" date="2017-02" db="EMBL/GenBank/DDBJ databases">
        <title>Ketogulonicigenium robustum SPU B003 Genome sequencing and assembly.</title>
        <authorList>
            <person name="Li Y."/>
            <person name="Liu L."/>
            <person name="Wang C."/>
            <person name="Zhang M."/>
            <person name="Zhang T."/>
            <person name="Zhang Y."/>
        </authorList>
    </citation>
    <scope>NUCLEOTIDE SEQUENCE [LARGE SCALE GENOMIC DNA]</scope>
    <source>
        <strain evidence="12 13">SPU_B003</strain>
    </source>
</reference>
<protein>
    <recommendedName>
        <fullName evidence="2">mannose-1-phosphate guanylyltransferase</fullName>
        <ecNumber evidence="2">2.7.7.13</ecNumber>
    </recommendedName>
</protein>
<organism evidence="12 13">
    <name type="scientific">Ketogulonicigenium robustum</name>
    <dbReference type="NCBI Taxonomy" id="92947"/>
    <lineage>
        <taxon>Bacteria</taxon>
        <taxon>Pseudomonadati</taxon>
        <taxon>Pseudomonadota</taxon>
        <taxon>Alphaproteobacteria</taxon>
        <taxon>Rhodobacterales</taxon>
        <taxon>Roseobacteraceae</taxon>
        <taxon>Ketogulonicigenium</taxon>
    </lineage>
</organism>
<dbReference type="EC" id="2.7.7.13" evidence="2"/>
<keyword evidence="4 12" id="KW-0548">Nucleotidyltransferase</keyword>
<evidence type="ECO:0000256" key="4">
    <source>
        <dbReference type="ARBA" id="ARBA00022695"/>
    </source>
</evidence>
<dbReference type="CDD" id="cd02509">
    <property type="entry name" value="GDP-M1P_Guanylyltransferase"/>
    <property type="match status" value="1"/>
</dbReference>
<keyword evidence="12" id="KW-0413">Isomerase</keyword>
<comment type="catalytic activity">
    <reaction evidence="7">
        <text>alpha-D-mannose 1-phosphate + GTP + H(+) = GDP-alpha-D-mannose + diphosphate</text>
        <dbReference type="Rhea" id="RHEA:15229"/>
        <dbReference type="ChEBI" id="CHEBI:15378"/>
        <dbReference type="ChEBI" id="CHEBI:33019"/>
        <dbReference type="ChEBI" id="CHEBI:37565"/>
        <dbReference type="ChEBI" id="CHEBI:57527"/>
        <dbReference type="ChEBI" id="CHEBI:58409"/>
        <dbReference type="EC" id="2.7.7.13"/>
    </reaction>
</comment>
<dbReference type="Proteomes" id="UP000242447">
    <property type="component" value="Chromosome"/>
</dbReference>
<evidence type="ECO:0000256" key="1">
    <source>
        <dbReference type="ARBA" id="ARBA00006115"/>
    </source>
</evidence>
<accession>A0A1W6NYA8</accession>
<evidence type="ECO:0000313" key="13">
    <source>
        <dbReference type="Proteomes" id="UP000242447"/>
    </source>
</evidence>
<dbReference type="STRING" id="92947.BVG79_00876"/>
<feature type="domain" description="Mannose-6-phosphate isomerase type II C-terminal" evidence="10">
    <location>
        <begin position="372"/>
        <end position="481"/>
    </location>
</feature>
<evidence type="ECO:0000259" key="11">
    <source>
        <dbReference type="Pfam" id="PF22640"/>
    </source>
</evidence>
<feature type="domain" description="MannoseP isomerase/GMP-like beta-helix" evidence="11">
    <location>
        <begin position="309"/>
        <end position="363"/>
    </location>
</feature>
<dbReference type="Gene3D" id="3.90.550.10">
    <property type="entry name" value="Spore Coat Polysaccharide Biosynthesis Protein SpsA, Chain A"/>
    <property type="match status" value="1"/>
</dbReference>